<evidence type="ECO:0000313" key="3">
    <source>
        <dbReference type="Proteomes" id="UP000296144"/>
    </source>
</evidence>
<protein>
    <recommendedName>
        <fullName evidence="1">CinA C-terminal domain-containing protein</fullName>
    </recommendedName>
</protein>
<proteinExistence type="predicted"/>
<comment type="caution">
    <text evidence="2">The sequence shown here is derived from an EMBL/GenBank/DDBJ whole genome shotgun (WGS) entry which is preliminary data.</text>
</comment>
<dbReference type="EMBL" id="PDKU01000004">
    <property type="protein sequence ID" value="PPI86382.1"/>
    <property type="molecule type" value="Genomic_DNA"/>
</dbReference>
<reference evidence="2 3" key="1">
    <citation type="journal article" date="2018" name="Genome Biol. Evol.">
        <title>Cladogenesis and Genomic Streamlining in Extracellular Endosymbionts of Tropical Stink Bugs.</title>
        <authorList>
            <person name="Otero-Bravo A."/>
            <person name="Goffredi S."/>
            <person name="Sabree Z.L."/>
        </authorList>
    </citation>
    <scope>NUCLEOTIDE SEQUENCE [LARGE SCALE GENOMIC DNA]</scope>
    <source>
        <strain evidence="2 3">SoEL</strain>
    </source>
</reference>
<feature type="domain" description="CinA C-terminal" evidence="1">
    <location>
        <begin position="9"/>
        <end position="158"/>
    </location>
</feature>
<evidence type="ECO:0000313" key="2">
    <source>
        <dbReference type="EMBL" id="PPI86382.1"/>
    </source>
</evidence>
<dbReference type="SUPFAM" id="SSF142433">
    <property type="entry name" value="CinA-like"/>
    <property type="match status" value="1"/>
</dbReference>
<dbReference type="Proteomes" id="UP000296144">
    <property type="component" value="Unassembled WGS sequence"/>
</dbReference>
<dbReference type="InterPro" id="IPR036653">
    <property type="entry name" value="CinA-like_C"/>
</dbReference>
<dbReference type="OrthoDB" id="9801454at2"/>
<dbReference type="NCBIfam" id="TIGR00199">
    <property type="entry name" value="PncC_domain"/>
    <property type="match status" value="1"/>
</dbReference>
<dbReference type="AlphaFoldDB" id="A0A2P5SVP0"/>
<dbReference type="InterPro" id="IPR008136">
    <property type="entry name" value="CinA_C"/>
</dbReference>
<sequence>MFCSKSQIISKAIGNQLQIKQSTVSCAESCTGGWISKIFTDTIGSSMWFECGFVTYSYKAKQKILGINYKLLQEYGAVSEIIVSEMALKAQCKSGSSYSIAVSGIAGPSGSNLNNPIGTVWFGFATPEKKVLTYHHKFNGNRNIIRSQSVYWALQIFYNEFLLN</sequence>
<organism evidence="2 3">
    <name type="scientific">Candidatus Pantoea edessiphila</name>
    <dbReference type="NCBI Taxonomy" id="2044610"/>
    <lineage>
        <taxon>Bacteria</taxon>
        <taxon>Pseudomonadati</taxon>
        <taxon>Pseudomonadota</taxon>
        <taxon>Gammaproteobacteria</taxon>
        <taxon>Enterobacterales</taxon>
        <taxon>Erwiniaceae</taxon>
        <taxon>Pantoea</taxon>
    </lineage>
</organism>
<accession>A0A2P5SVP0</accession>
<name>A0A2P5SVP0_9GAMM</name>
<dbReference type="Pfam" id="PF02464">
    <property type="entry name" value="CinA"/>
    <property type="match status" value="1"/>
</dbReference>
<keyword evidence="3" id="KW-1185">Reference proteome</keyword>
<gene>
    <name evidence="2" type="ORF">CRV10_02800</name>
</gene>
<dbReference type="RefSeq" id="WP_136130325.1">
    <property type="nucleotide sequence ID" value="NZ_PDKU01000004.1"/>
</dbReference>
<dbReference type="Gene3D" id="3.90.950.20">
    <property type="entry name" value="CinA-like"/>
    <property type="match status" value="1"/>
</dbReference>
<evidence type="ECO:0000259" key="1">
    <source>
        <dbReference type="Pfam" id="PF02464"/>
    </source>
</evidence>